<accession>A0A1B6DSW4</accession>
<proteinExistence type="predicted"/>
<gene>
    <name evidence="2" type="ORF">g.547</name>
</gene>
<dbReference type="EMBL" id="GEDC01008532">
    <property type="protein sequence ID" value="JAS28766.1"/>
    <property type="molecule type" value="Transcribed_RNA"/>
</dbReference>
<evidence type="ECO:0000256" key="1">
    <source>
        <dbReference type="SAM" id="MobiDB-lite"/>
    </source>
</evidence>
<protein>
    <submittedName>
        <fullName evidence="2">Uncharacterized protein</fullName>
    </submittedName>
</protein>
<feature type="non-terminal residue" evidence="2">
    <location>
        <position position="1"/>
    </location>
</feature>
<organism evidence="2">
    <name type="scientific">Clastoptera arizonana</name>
    <name type="common">Arizona spittle bug</name>
    <dbReference type="NCBI Taxonomy" id="38151"/>
    <lineage>
        <taxon>Eukaryota</taxon>
        <taxon>Metazoa</taxon>
        <taxon>Ecdysozoa</taxon>
        <taxon>Arthropoda</taxon>
        <taxon>Hexapoda</taxon>
        <taxon>Insecta</taxon>
        <taxon>Pterygota</taxon>
        <taxon>Neoptera</taxon>
        <taxon>Paraneoptera</taxon>
        <taxon>Hemiptera</taxon>
        <taxon>Auchenorrhyncha</taxon>
        <taxon>Cercopoidea</taxon>
        <taxon>Clastopteridae</taxon>
        <taxon>Clastoptera</taxon>
    </lineage>
</organism>
<feature type="non-terminal residue" evidence="2">
    <location>
        <position position="133"/>
    </location>
</feature>
<reference evidence="2" key="1">
    <citation type="submission" date="2015-12" db="EMBL/GenBank/DDBJ databases">
        <title>De novo transcriptome assembly of four potential Pierce s Disease insect vectors from Arizona vineyards.</title>
        <authorList>
            <person name="Tassone E.E."/>
        </authorList>
    </citation>
    <scope>NUCLEOTIDE SEQUENCE</scope>
</reference>
<sequence length="133" mass="14207">STTVAPTTFRNLSAKIRFAQGENASPSSVSASIISSTPPSVTFTQSNTFNTTFQTSSTTQTYLNKTKGVAFTNIPLSSVNTTNYESSPTTERYVYSSISAQTGSTAQSRSTTESSEFAPNFVTPGVTRYPDID</sequence>
<feature type="region of interest" description="Disordered" evidence="1">
    <location>
        <begin position="99"/>
        <end position="133"/>
    </location>
</feature>
<feature type="compositionally biased region" description="Polar residues" evidence="1">
    <location>
        <begin position="99"/>
        <end position="117"/>
    </location>
</feature>
<dbReference type="AlphaFoldDB" id="A0A1B6DSW4"/>
<evidence type="ECO:0000313" key="2">
    <source>
        <dbReference type="EMBL" id="JAS28766.1"/>
    </source>
</evidence>
<name>A0A1B6DSW4_9HEMI</name>